<reference evidence="3" key="2">
    <citation type="submission" date="2021-02" db="EMBL/GenBank/DDBJ databases">
        <authorList>
            <person name="Kimball J.A."/>
            <person name="Haas M.W."/>
            <person name="Macchietto M."/>
            <person name="Kono T."/>
            <person name="Duquette J."/>
            <person name="Shao M."/>
        </authorList>
    </citation>
    <scope>NUCLEOTIDE SEQUENCE</scope>
    <source>
        <tissue evidence="3">Fresh leaf tissue</tissue>
    </source>
</reference>
<comment type="caution">
    <text evidence="3">The sequence shown here is derived from an EMBL/GenBank/DDBJ whole genome shotgun (WGS) entry which is preliminary data.</text>
</comment>
<dbReference type="GO" id="GO:0005739">
    <property type="term" value="C:mitochondrion"/>
    <property type="evidence" value="ECO:0007669"/>
    <property type="project" value="TreeGrafter"/>
</dbReference>
<organism evidence="3 4">
    <name type="scientific">Zizania palustris</name>
    <name type="common">Northern wild rice</name>
    <dbReference type="NCBI Taxonomy" id="103762"/>
    <lineage>
        <taxon>Eukaryota</taxon>
        <taxon>Viridiplantae</taxon>
        <taxon>Streptophyta</taxon>
        <taxon>Embryophyta</taxon>
        <taxon>Tracheophyta</taxon>
        <taxon>Spermatophyta</taxon>
        <taxon>Magnoliopsida</taxon>
        <taxon>Liliopsida</taxon>
        <taxon>Poales</taxon>
        <taxon>Poaceae</taxon>
        <taxon>BOP clade</taxon>
        <taxon>Oryzoideae</taxon>
        <taxon>Oryzeae</taxon>
        <taxon>Zizaniinae</taxon>
        <taxon>Zizania</taxon>
    </lineage>
</organism>
<feature type="coiled-coil region" evidence="2">
    <location>
        <begin position="33"/>
        <end position="60"/>
    </location>
</feature>
<evidence type="ECO:0008006" key="5">
    <source>
        <dbReference type="Google" id="ProtNLM"/>
    </source>
</evidence>
<dbReference type="PANTHER" id="PTHR45717:SF17">
    <property type="entry name" value="PENTATRICOPEPTIDE REPEAT-CONTAINING PROTEIN MITOCHONDRIAL"/>
    <property type="match status" value="1"/>
</dbReference>
<keyword evidence="4" id="KW-1185">Reference proteome</keyword>
<dbReference type="Pfam" id="PF01535">
    <property type="entry name" value="PPR"/>
    <property type="match status" value="2"/>
</dbReference>
<name>A0A8J5TEY3_ZIZPA</name>
<dbReference type="Pfam" id="PF13812">
    <property type="entry name" value="PPR_3"/>
    <property type="match status" value="1"/>
</dbReference>
<evidence type="ECO:0000313" key="3">
    <source>
        <dbReference type="EMBL" id="KAG8081158.1"/>
    </source>
</evidence>
<dbReference type="EMBL" id="JAAALK010000282">
    <property type="protein sequence ID" value="KAG8081158.1"/>
    <property type="molecule type" value="Genomic_DNA"/>
</dbReference>
<proteinExistence type="inferred from homology"/>
<gene>
    <name evidence="3" type="ORF">GUJ93_ZPchr0007g4023</name>
</gene>
<protein>
    <recommendedName>
        <fullName evidence="5">Pentatricopeptide repeat-containing protein</fullName>
    </recommendedName>
</protein>
<dbReference type="AlphaFoldDB" id="A0A8J5TEY3"/>
<accession>A0A8J5TEY3</accession>
<comment type="similarity">
    <text evidence="1">Belongs to the PPR family. P subfamily.</text>
</comment>
<keyword evidence="2" id="KW-0175">Coiled coil</keyword>
<dbReference type="PANTHER" id="PTHR45717">
    <property type="entry name" value="OS12G0527900 PROTEIN"/>
    <property type="match status" value="1"/>
</dbReference>
<dbReference type="Proteomes" id="UP000729402">
    <property type="component" value="Unassembled WGS sequence"/>
</dbReference>
<dbReference type="InterPro" id="IPR002885">
    <property type="entry name" value="PPR_rpt"/>
</dbReference>
<sequence>MELILSEMEACGIEPDVATLTMVAKFYMYGGLTEKAAAIVKELEMQLLNLKDRRHAIRSLLHFYAALNKPDDVARIWKLCTEPRLEDFLAAIKAWGQLGHIEQAEETFEAFLKMPEKLSLKFYITMLNVYADNKLLVKGKHFVERMTRDGCPIGPLTWDAIINLYVKSGEVEKADSFLLNVAEENPDRRPLFTSYIVLMKAYAKRGDIYNTEKIFDRLKKVEYPGQTLPYNVLLEAYVNAKVPAYGFLQRMSGHKVRPTTKVYTHLRFLDTLQKEEEALQG</sequence>
<evidence type="ECO:0000313" key="4">
    <source>
        <dbReference type="Proteomes" id="UP000729402"/>
    </source>
</evidence>
<reference evidence="3" key="1">
    <citation type="journal article" date="2021" name="bioRxiv">
        <title>Whole Genome Assembly and Annotation of Northern Wild Rice, Zizania palustris L., Supports a Whole Genome Duplication in the Zizania Genus.</title>
        <authorList>
            <person name="Haas M."/>
            <person name="Kono T."/>
            <person name="Macchietto M."/>
            <person name="Millas R."/>
            <person name="McGilp L."/>
            <person name="Shao M."/>
            <person name="Duquette J."/>
            <person name="Hirsch C.N."/>
            <person name="Kimball J."/>
        </authorList>
    </citation>
    <scope>NUCLEOTIDE SEQUENCE</scope>
    <source>
        <tissue evidence="3">Fresh leaf tissue</tissue>
    </source>
</reference>
<evidence type="ECO:0000256" key="2">
    <source>
        <dbReference type="SAM" id="Coils"/>
    </source>
</evidence>
<evidence type="ECO:0000256" key="1">
    <source>
        <dbReference type="ARBA" id="ARBA00007626"/>
    </source>
</evidence>
<dbReference type="OrthoDB" id="739241at2759"/>